<reference evidence="3 4" key="1">
    <citation type="submission" date="2018-12" db="EMBL/GenBank/DDBJ databases">
        <authorList>
            <consortium name="Pathogen Informatics"/>
        </authorList>
    </citation>
    <scope>NUCLEOTIDE SEQUENCE [LARGE SCALE GENOMIC DNA]</scope>
    <source>
        <strain evidence="3 4">NCTC13354</strain>
    </source>
</reference>
<dbReference type="GO" id="GO:0015888">
    <property type="term" value="P:thiamine transport"/>
    <property type="evidence" value="ECO:0007669"/>
    <property type="project" value="InterPro"/>
</dbReference>
<accession>A0A3S4WGQ6</accession>
<sequence length="340" mass="36474">MKARSLSTIVSIIAAAGLALAGCSAADQAGTTDNKTVTVLTHDSFTISDEAKAEFEEQTGMTLRTTSPGDSGMVLNQLILNKDNPTVDAVFGIDTMSAQQVIDEGVVTDYRPDTDPGADLRIGGLTAIDRGDVCLNADTAYFEQAGLELPSSFADLTKPEYAKLLVVTNPVLSSPGLAFFVGSIDQADDWQQYWTDLLANGTKVVDSWSTAFYTDFSAGEGKGAYPLVVSYASSPAYGEGAFTAVDGTCVRQVEYAGVVKGAANEEGAKAFIDFMVGDKFQSEIPETMYMYPVADVELPAEWATYAAQPKNVIVPDPALVAKNRETWQQQWTELYENHSK</sequence>
<dbReference type="Gene3D" id="3.40.190.10">
    <property type="entry name" value="Periplasmic binding protein-like II"/>
    <property type="match status" value="2"/>
</dbReference>
<dbReference type="AlphaFoldDB" id="A0A3S4WGQ6"/>
<protein>
    <submittedName>
        <fullName evidence="3">Thiamine-binding periplasmic protein</fullName>
    </submittedName>
</protein>
<proteinExistence type="predicted"/>
<keyword evidence="1 2" id="KW-0732">Signal</keyword>
<dbReference type="SUPFAM" id="SSF53850">
    <property type="entry name" value="Periplasmic binding protein-like II"/>
    <property type="match status" value="1"/>
</dbReference>
<dbReference type="Proteomes" id="UP000269542">
    <property type="component" value="Chromosome"/>
</dbReference>
<dbReference type="GO" id="GO:0030975">
    <property type="term" value="F:thiamine binding"/>
    <property type="evidence" value="ECO:0007669"/>
    <property type="project" value="InterPro"/>
</dbReference>
<dbReference type="InterPro" id="IPR005948">
    <property type="entry name" value="ThiB-like"/>
</dbReference>
<gene>
    <name evidence="3" type="primary">thiB</name>
    <name evidence="3" type="ORF">NCTC13354_01253</name>
</gene>
<dbReference type="GO" id="GO:0030976">
    <property type="term" value="F:thiamine pyrophosphate binding"/>
    <property type="evidence" value="ECO:0007669"/>
    <property type="project" value="TreeGrafter"/>
</dbReference>
<dbReference type="OrthoDB" id="5412681at2"/>
<name>A0A3S4WGQ6_9ACTO</name>
<dbReference type="EMBL" id="LR134476">
    <property type="protein sequence ID" value="VEI13536.1"/>
    <property type="molecule type" value="Genomic_DNA"/>
</dbReference>
<dbReference type="NCBIfam" id="TIGR01254">
    <property type="entry name" value="sfuA"/>
    <property type="match status" value="1"/>
</dbReference>
<dbReference type="PANTHER" id="PTHR30006:SF2">
    <property type="entry name" value="ABC TRANSPORTER SUBSTRATE-BINDING PROTEIN"/>
    <property type="match status" value="1"/>
</dbReference>
<evidence type="ECO:0000256" key="2">
    <source>
        <dbReference type="SAM" id="SignalP"/>
    </source>
</evidence>
<feature type="signal peptide" evidence="2">
    <location>
        <begin position="1"/>
        <end position="21"/>
    </location>
</feature>
<dbReference type="PANTHER" id="PTHR30006">
    <property type="entry name" value="THIAMINE-BINDING PERIPLASMIC PROTEIN-RELATED"/>
    <property type="match status" value="1"/>
</dbReference>
<evidence type="ECO:0000313" key="4">
    <source>
        <dbReference type="Proteomes" id="UP000269542"/>
    </source>
</evidence>
<dbReference type="RefSeq" id="WP_126416636.1">
    <property type="nucleotide sequence ID" value="NZ_LR134476.1"/>
</dbReference>
<dbReference type="Pfam" id="PF13343">
    <property type="entry name" value="SBP_bac_6"/>
    <property type="match status" value="1"/>
</dbReference>
<evidence type="ECO:0000313" key="3">
    <source>
        <dbReference type="EMBL" id="VEI13536.1"/>
    </source>
</evidence>
<keyword evidence="4" id="KW-1185">Reference proteome</keyword>
<evidence type="ECO:0000256" key="1">
    <source>
        <dbReference type="ARBA" id="ARBA00022729"/>
    </source>
</evidence>
<dbReference type="GO" id="GO:0030288">
    <property type="term" value="C:outer membrane-bounded periplasmic space"/>
    <property type="evidence" value="ECO:0007669"/>
    <property type="project" value="TreeGrafter"/>
</dbReference>
<dbReference type="KEGG" id="tbw:NCTC13354_01253"/>
<organism evidence="3 4">
    <name type="scientific">Trueperella bialowiezensis</name>
    <dbReference type="NCBI Taxonomy" id="312285"/>
    <lineage>
        <taxon>Bacteria</taxon>
        <taxon>Bacillati</taxon>
        <taxon>Actinomycetota</taxon>
        <taxon>Actinomycetes</taxon>
        <taxon>Actinomycetales</taxon>
        <taxon>Actinomycetaceae</taxon>
        <taxon>Trueperella</taxon>
    </lineage>
</organism>
<dbReference type="PROSITE" id="PS51257">
    <property type="entry name" value="PROKAR_LIPOPROTEIN"/>
    <property type="match status" value="1"/>
</dbReference>
<feature type="chain" id="PRO_5038864131" evidence="2">
    <location>
        <begin position="22"/>
        <end position="340"/>
    </location>
</feature>